<dbReference type="GO" id="GO:0045944">
    <property type="term" value="P:positive regulation of transcription by RNA polymerase II"/>
    <property type="evidence" value="ECO:0007669"/>
    <property type="project" value="TreeGrafter"/>
</dbReference>
<evidence type="ECO:0000259" key="4">
    <source>
        <dbReference type="PROSITE" id="PS50048"/>
    </source>
</evidence>
<dbReference type="InterPro" id="IPR001138">
    <property type="entry name" value="Zn2Cys6_DnaBD"/>
</dbReference>
<dbReference type="PROSITE" id="PS50048">
    <property type="entry name" value="ZN2_CY6_FUNGAL_2"/>
    <property type="match status" value="1"/>
</dbReference>
<evidence type="ECO:0000313" key="5">
    <source>
        <dbReference type="EMBL" id="KAF2021190.1"/>
    </source>
</evidence>
<dbReference type="SUPFAM" id="SSF57701">
    <property type="entry name" value="Zn2/Cys6 DNA-binding domain"/>
    <property type="match status" value="1"/>
</dbReference>
<dbReference type="GO" id="GO:0008270">
    <property type="term" value="F:zinc ion binding"/>
    <property type="evidence" value="ECO:0007669"/>
    <property type="project" value="InterPro"/>
</dbReference>
<dbReference type="CDD" id="cd00067">
    <property type="entry name" value="GAL4"/>
    <property type="match status" value="1"/>
</dbReference>
<sequence>MSSTPRTSSQRLRLRVTTGCQTCRRRHVKCDESKPTCRNCGKKNRVCRYDNAIESREPSEARTTIQHPSTITDTSDSPMHDLRPANRDPPVLSNDEVSLTPSNTSVITPVPVSNNPDLSITASETVPRDSHVEASGGEARNAEVEASNLEEQDTPIARESLVIPAPSFDPEDGTLHQISPRHSSLAAVLPGLRSSSLPDPGTSHSIGGFRVDKPISLDKTANIIFFNYVQRLSHWVDSFSDDRPFHLLVPSMALTCPALLDACLAVSAKQMMLVGYRRDICGSSVVLHYYRLALQGMNDMLDNPTSAKSEEVLASSILLSTYEMLDVIGESFGSHLGGITSLLRAQNINGGLKGIAGGAYWTWYRHEVWAALHTPQRVALDEMYWRPDLIDSFEHLSVEGIANRVLFIFGQCINHCHTDPLTDAYEIERRELWRTNLKQELESWNEKRPLKTMPLSNTSGSNANGRDSLEHPYSALQFMYPQSAIAHQMYHASHILLALHEPPSLVPTIGISNLHTLNVRRQIEHHRQQVVAAADSGIGEAWSLLSTQCLYVAGLVTDGQYEREHILYLIEDCQSQSGRRTVCIANILRSLWAG</sequence>
<dbReference type="PROSITE" id="PS00463">
    <property type="entry name" value="ZN2_CY6_FUNGAL_1"/>
    <property type="match status" value="1"/>
</dbReference>
<dbReference type="RefSeq" id="XP_033389529.1">
    <property type="nucleotide sequence ID" value="XM_033526559.1"/>
</dbReference>
<dbReference type="Pfam" id="PF00172">
    <property type="entry name" value="Zn_clus"/>
    <property type="match status" value="1"/>
</dbReference>
<dbReference type="GO" id="GO:0000976">
    <property type="term" value="F:transcription cis-regulatory region binding"/>
    <property type="evidence" value="ECO:0007669"/>
    <property type="project" value="TreeGrafter"/>
</dbReference>
<dbReference type="InterPro" id="IPR021858">
    <property type="entry name" value="Fun_TF"/>
</dbReference>
<feature type="domain" description="Zn(2)-C6 fungal-type" evidence="4">
    <location>
        <begin position="19"/>
        <end position="49"/>
    </location>
</feature>
<feature type="region of interest" description="Disordered" evidence="3">
    <location>
        <begin position="55"/>
        <end position="155"/>
    </location>
</feature>
<dbReference type="Gene3D" id="4.10.240.10">
    <property type="entry name" value="Zn(2)-C6 fungal-type DNA-binding domain"/>
    <property type="match status" value="1"/>
</dbReference>
<name>A0A6A5Y8P7_9PLEO</name>
<reference evidence="5" key="1">
    <citation type="journal article" date="2020" name="Stud. Mycol.">
        <title>101 Dothideomycetes genomes: a test case for predicting lifestyles and emergence of pathogens.</title>
        <authorList>
            <person name="Haridas S."/>
            <person name="Albert R."/>
            <person name="Binder M."/>
            <person name="Bloem J."/>
            <person name="Labutti K."/>
            <person name="Salamov A."/>
            <person name="Andreopoulos B."/>
            <person name="Baker S."/>
            <person name="Barry K."/>
            <person name="Bills G."/>
            <person name="Bluhm B."/>
            <person name="Cannon C."/>
            <person name="Castanera R."/>
            <person name="Culley D."/>
            <person name="Daum C."/>
            <person name="Ezra D."/>
            <person name="Gonzalez J."/>
            <person name="Henrissat B."/>
            <person name="Kuo A."/>
            <person name="Liang C."/>
            <person name="Lipzen A."/>
            <person name="Lutzoni F."/>
            <person name="Magnuson J."/>
            <person name="Mondo S."/>
            <person name="Nolan M."/>
            <person name="Ohm R."/>
            <person name="Pangilinan J."/>
            <person name="Park H.-J."/>
            <person name="Ramirez L."/>
            <person name="Alfaro M."/>
            <person name="Sun H."/>
            <person name="Tritt A."/>
            <person name="Yoshinaga Y."/>
            <person name="Zwiers L.-H."/>
            <person name="Turgeon B."/>
            <person name="Goodwin S."/>
            <person name="Spatafora J."/>
            <person name="Crous P."/>
            <person name="Grigoriev I."/>
        </authorList>
    </citation>
    <scope>NUCLEOTIDE SEQUENCE</scope>
    <source>
        <strain evidence="5">CBS 175.79</strain>
    </source>
</reference>
<proteinExistence type="predicted"/>
<evidence type="ECO:0000256" key="2">
    <source>
        <dbReference type="ARBA" id="ARBA00023242"/>
    </source>
</evidence>
<feature type="compositionally biased region" description="Polar residues" evidence="3">
    <location>
        <begin position="61"/>
        <end position="77"/>
    </location>
</feature>
<dbReference type="Pfam" id="PF11951">
    <property type="entry name" value="Fungal_trans_2"/>
    <property type="match status" value="1"/>
</dbReference>
<protein>
    <recommendedName>
        <fullName evidence="4">Zn(2)-C6 fungal-type domain-containing protein</fullName>
    </recommendedName>
</protein>
<dbReference type="OrthoDB" id="4525710at2759"/>
<dbReference type="InterPro" id="IPR036864">
    <property type="entry name" value="Zn2-C6_fun-type_DNA-bd_sf"/>
</dbReference>
<dbReference type="GO" id="GO:0005634">
    <property type="term" value="C:nucleus"/>
    <property type="evidence" value="ECO:0007669"/>
    <property type="project" value="UniProtKB-SubCell"/>
</dbReference>
<gene>
    <name evidence="5" type="ORF">BU24DRAFT_416856</name>
</gene>
<dbReference type="SMART" id="SM00066">
    <property type="entry name" value="GAL4"/>
    <property type="match status" value="1"/>
</dbReference>
<accession>A0A6A5Y8P7</accession>
<dbReference type="PANTHER" id="PTHR37534">
    <property type="entry name" value="TRANSCRIPTIONAL ACTIVATOR PROTEIN UGA3"/>
    <property type="match status" value="1"/>
</dbReference>
<evidence type="ECO:0000256" key="3">
    <source>
        <dbReference type="SAM" id="MobiDB-lite"/>
    </source>
</evidence>
<feature type="compositionally biased region" description="Polar residues" evidence="3">
    <location>
        <begin position="95"/>
        <end position="124"/>
    </location>
</feature>
<comment type="subcellular location">
    <subcellularLocation>
        <location evidence="1">Nucleus</location>
    </subcellularLocation>
</comment>
<dbReference type="AlphaFoldDB" id="A0A6A5Y8P7"/>
<evidence type="ECO:0000313" key="6">
    <source>
        <dbReference type="Proteomes" id="UP000799778"/>
    </source>
</evidence>
<dbReference type="GO" id="GO:0000981">
    <property type="term" value="F:DNA-binding transcription factor activity, RNA polymerase II-specific"/>
    <property type="evidence" value="ECO:0007669"/>
    <property type="project" value="InterPro"/>
</dbReference>
<dbReference type="GeneID" id="54283956"/>
<dbReference type="PANTHER" id="PTHR37534:SF2">
    <property type="entry name" value="N-ACETYLTRANSFERASE DOMAIN-CONTAINING PROTEIN"/>
    <property type="match status" value="1"/>
</dbReference>
<dbReference type="Proteomes" id="UP000799778">
    <property type="component" value="Unassembled WGS sequence"/>
</dbReference>
<keyword evidence="2" id="KW-0539">Nucleus</keyword>
<dbReference type="EMBL" id="ML978066">
    <property type="protein sequence ID" value="KAF2021190.1"/>
    <property type="molecule type" value="Genomic_DNA"/>
</dbReference>
<keyword evidence="6" id="KW-1185">Reference proteome</keyword>
<evidence type="ECO:0000256" key="1">
    <source>
        <dbReference type="ARBA" id="ARBA00004123"/>
    </source>
</evidence>
<organism evidence="5 6">
    <name type="scientific">Aaosphaeria arxii CBS 175.79</name>
    <dbReference type="NCBI Taxonomy" id="1450172"/>
    <lineage>
        <taxon>Eukaryota</taxon>
        <taxon>Fungi</taxon>
        <taxon>Dikarya</taxon>
        <taxon>Ascomycota</taxon>
        <taxon>Pezizomycotina</taxon>
        <taxon>Dothideomycetes</taxon>
        <taxon>Pleosporomycetidae</taxon>
        <taxon>Pleosporales</taxon>
        <taxon>Pleosporales incertae sedis</taxon>
        <taxon>Aaosphaeria</taxon>
    </lineage>
</organism>